<dbReference type="AlphaFoldDB" id="Q4T3V2"/>
<feature type="compositionally biased region" description="Basic and acidic residues" evidence="1">
    <location>
        <begin position="37"/>
        <end position="51"/>
    </location>
</feature>
<dbReference type="GO" id="GO:0022027">
    <property type="term" value="P:interkinetic nuclear migration"/>
    <property type="evidence" value="ECO:0007669"/>
    <property type="project" value="TreeGrafter"/>
</dbReference>
<organism evidence="2">
    <name type="scientific">Tetraodon nigroviridis</name>
    <name type="common">Spotted green pufferfish</name>
    <name type="synonym">Chelonodon nigroviridis</name>
    <dbReference type="NCBI Taxonomy" id="99883"/>
    <lineage>
        <taxon>Eukaryota</taxon>
        <taxon>Metazoa</taxon>
        <taxon>Chordata</taxon>
        <taxon>Craniata</taxon>
        <taxon>Vertebrata</taxon>
        <taxon>Euteleostomi</taxon>
        <taxon>Actinopterygii</taxon>
        <taxon>Neopterygii</taxon>
        <taxon>Teleostei</taxon>
        <taxon>Neoteleostei</taxon>
        <taxon>Acanthomorphata</taxon>
        <taxon>Eupercaria</taxon>
        <taxon>Tetraodontiformes</taxon>
        <taxon>Tetradontoidea</taxon>
        <taxon>Tetraodontidae</taxon>
        <taxon>Tetraodon</taxon>
    </lineage>
</organism>
<dbReference type="KEGG" id="tng:GSTEN00007630G001"/>
<dbReference type="GO" id="GO:1903724">
    <property type="term" value="P:positive regulation of centriole elongation"/>
    <property type="evidence" value="ECO:0007669"/>
    <property type="project" value="TreeGrafter"/>
</dbReference>
<dbReference type="PANTHER" id="PTHR21574:SF0">
    <property type="entry name" value="CENTROSOMAL PROTEIN OF 120 KDA"/>
    <property type="match status" value="1"/>
</dbReference>
<dbReference type="EMBL" id="CAAE01009918">
    <property type="protein sequence ID" value="CAF92430.1"/>
    <property type="molecule type" value="Genomic_DNA"/>
</dbReference>
<gene>
    <name evidence="2" type="ORF">GSTENG00007630001</name>
</gene>
<dbReference type="InterPro" id="IPR039893">
    <property type="entry name" value="CEP120-like"/>
</dbReference>
<accession>Q4T3V2</accession>
<dbReference type="GO" id="GO:0005813">
    <property type="term" value="C:centrosome"/>
    <property type="evidence" value="ECO:0007669"/>
    <property type="project" value="TreeGrafter"/>
</dbReference>
<dbReference type="OrthoDB" id="332250at2759"/>
<sequence>MTRLKKQQEELEALKLRYLATEQKAAVQQDRKELEDIRNDLNRLKQQEDRLGPSSSQSGPAPSLHVNRHADEHLSRLYEERDTLLRTGVYTHDDRIISELNRQILDAMR</sequence>
<name>Q4T3V2_TETNG</name>
<comment type="caution">
    <text evidence="2">The sequence shown here is derived from an EMBL/GenBank/DDBJ whole genome shotgun (WGS) entry which is preliminary data.</text>
</comment>
<dbReference type="HOGENOM" id="CLU_012372_0_0_1"/>
<feature type="non-terminal residue" evidence="2">
    <location>
        <position position="109"/>
    </location>
</feature>
<reference evidence="2" key="1">
    <citation type="journal article" date="2004" name="Nature">
        <title>Genome duplication in the teleost fish Tetraodon nigroviridis reveals the early vertebrate proto-karyotype.</title>
        <authorList>
            <person name="Jaillon O."/>
            <person name="Aury J.-M."/>
            <person name="Brunet F."/>
            <person name="Petit J.-L."/>
            <person name="Stange-Thomann N."/>
            <person name="Mauceli E."/>
            <person name="Bouneau L."/>
            <person name="Fischer C."/>
            <person name="Ozouf-Costaz C."/>
            <person name="Bernot A."/>
            <person name="Nicaud S."/>
            <person name="Jaffe D."/>
            <person name="Fisher S."/>
            <person name="Lutfalla G."/>
            <person name="Dossat C."/>
            <person name="Segurens B."/>
            <person name="Dasilva C."/>
            <person name="Salanoubat M."/>
            <person name="Levy M."/>
            <person name="Boudet N."/>
            <person name="Castellano S."/>
            <person name="Anthouard V."/>
            <person name="Jubin C."/>
            <person name="Castelli V."/>
            <person name="Katinka M."/>
            <person name="Vacherie B."/>
            <person name="Biemont C."/>
            <person name="Skalli Z."/>
            <person name="Cattolico L."/>
            <person name="Poulain J."/>
            <person name="De Berardinis V."/>
            <person name="Cruaud C."/>
            <person name="Duprat S."/>
            <person name="Brottier P."/>
            <person name="Coutanceau J.-P."/>
            <person name="Gouzy J."/>
            <person name="Parra G."/>
            <person name="Lardier G."/>
            <person name="Chapple C."/>
            <person name="McKernan K.J."/>
            <person name="McEwan P."/>
            <person name="Bosak S."/>
            <person name="Kellis M."/>
            <person name="Volff J.-N."/>
            <person name="Guigo R."/>
            <person name="Zody M.C."/>
            <person name="Mesirov J."/>
            <person name="Lindblad-Toh K."/>
            <person name="Birren B."/>
            <person name="Nusbaum C."/>
            <person name="Kahn D."/>
            <person name="Robinson-Rechavi M."/>
            <person name="Laudet V."/>
            <person name="Schachter V."/>
            <person name="Quetier F."/>
            <person name="Saurin W."/>
            <person name="Scarpelli C."/>
            <person name="Wincker P."/>
            <person name="Lander E.S."/>
            <person name="Weissenbach J."/>
            <person name="Roest Crollius H."/>
        </authorList>
    </citation>
    <scope>NUCLEOTIDE SEQUENCE [LARGE SCALE GENOMIC DNA]</scope>
</reference>
<evidence type="ECO:0000313" key="2">
    <source>
        <dbReference type="EMBL" id="CAF92430.1"/>
    </source>
</evidence>
<protein>
    <submittedName>
        <fullName evidence="2">(spotted green pufferfish) hypothetical protein</fullName>
    </submittedName>
</protein>
<evidence type="ECO:0000256" key="1">
    <source>
        <dbReference type="SAM" id="MobiDB-lite"/>
    </source>
</evidence>
<feature type="compositionally biased region" description="Low complexity" evidence="1">
    <location>
        <begin position="52"/>
        <end position="63"/>
    </location>
</feature>
<reference evidence="2" key="2">
    <citation type="submission" date="2004-02" db="EMBL/GenBank/DDBJ databases">
        <authorList>
            <consortium name="Genoscope"/>
            <consortium name="Whitehead Institute Centre for Genome Research"/>
        </authorList>
    </citation>
    <scope>NUCLEOTIDE SEQUENCE</scope>
</reference>
<proteinExistence type="predicted"/>
<feature type="region of interest" description="Disordered" evidence="1">
    <location>
        <begin position="37"/>
        <end position="72"/>
    </location>
</feature>
<dbReference type="PANTHER" id="PTHR21574">
    <property type="entry name" value="CENTROSOMAL PROTEIN OF 120 KDA"/>
    <property type="match status" value="1"/>
</dbReference>